<proteinExistence type="predicted"/>
<dbReference type="Proteomes" id="UP001303473">
    <property type="component" value="Unassembled WGS sequence"/>
</dbReference>
<evidence type="ECO:0000313" key="3">
    <source>
        <dbReference type="Proteomes" id="UP001303473"/>
    </source>
</evidence>
<dbReference type="AlphaFoldDB" id="A0AAN6S5N6"/>
<feature type="signal peptide" evidence="1">
    <location>
        <begin position="1"/>
        <end position="19"/>
    </location>
</feature>
<comment type="caution">
    <text evidence="2">The sequence shown here is derived from an EMBL/GenBank/DDBJ whole genome shotgun (WGS) entry which is preliminary data.</text>
</comment>
<sequence length="152" mass="15958">MQTFSLIALASLLASFAAASPAPSPAPDADVPRIVKRGEGVHLVNCGSSYSAVVYCENDGNCNFFPGAGNQCIPGNGGLFAWEGGSKSCKFPGTGTTFTWNIVGNAQSQANFANVGSGNNGFHGFQIFKDDKHVMYTDGNGNQCRSIYYCLP</sequence>
<protein>
    <recommendedName>
        <fullName evidence="4">SSCRP protein</fullName>
    </recommendedName>
</protein>
<accession>A0AAN6S5N6</accession>
<dbReference type="EMBL" id="MU853783">
    <property type="protein sequence ID" value="KAK3941375.1"/>
    <property type="molecule type" value="Genomic_DNA"/>
</dbReference>
<evidence type="ECO:0000256" key="1">
    <source>
        <dbReference type="SAM" id="SignalP"/>
    </source>
</evidence>
<keyword evidence="1" id="KW-0732">Signal</keyword>
<organism evidence="2 3">
    <name type="scientific">Diplogelasinospora grovesii</name>
    <dbReference type="NCBI Taxonomy" id="303347"/>
    <lineage>
        <taxon>Eukaryota</taxon>
        <taxon>Fungi</taxon>
        <taxon>Dikarya</taxon>
        <taxon>Ascomycota</taxon>
        <taxon>Pezizomycotina</taxon>
        <taxon>Sordariomycetes</taxon>
        <taxon>Sordariomycetidae</taxon>
        <taxon>Sordariales</taxon>
        <taxon>Diplogelasinosporaceae</taxon>
        <taxon>Diplogelasinospora</taxon>
    </lineage>
</organism>
<reference evidence="3" key="1">
    <citation type="journal article" date="2023" name="Mol. Phylogenet. Evol.">
        <title>Genome-scale phylogeny and comparative genomics of the fungal order Sordariales.</title>
        <authorList>
            <person name="Hensen N."/>
            <person name="Bonometti L."/>
            <person name="Westerberg I."/>
            <person name="Brannstrom I.O."/>
            <person name="Guillou S."/>
            <person name="Cros-Aarteil S."/>
            <person name="Calhoun S."/>
            <person name="Haridas S."/>
            <person name="Kuo A."/>
            <person name="Mondo S."/>
            <person name="Pangilinan J."/>
            <person name="Riley R."/>
            <person name="LaButti K."/>
            <person name="Andreopoulos B."/>
            <person name="Lipzen A."/>
            <person name="Chen C."/>
            <person name="Yan M."/>
            <person name="Daum C."/>
            <person name="Ng V."/>
            <person name="Clum A."/>
            <person name="Steindorff A."/>
            <person name="Ohm R.A."/>
            <person name="Martin F."/>
            <person name="Silar P."/>
            <person name="Natvig D.O."/>
            <person name="Lalanne C."/>
            <person name="Gautier V."/>
            <person name="Ament-Velasquez S.L."/>
            <person name="Kruys A."/>
            <person name="Hutchinson M.I."/>
            <person name="Powell A.J."/>
            <person name="Barry K."/>
            <person name="Miller A.N."/>
            <person name="Grigoriev I.V."/>
            <person name="Debuchy R."/>
            <person name="Gladieux P."/>
            <person name="Hiltunen Thoren M."/>
            <person name="Johannesson H."/>
        </authorList>
    </citation>
    <scope>NUCLEOTIDE SEQUENCE [LARGE SCALE GENOMIC DNA]</scope>
    <source>
        <strain evidence="3">CBS 340.73</strain>
    </source>
</reference>
<keyword evidence="3" id="KW-1185">Reference proteome</keyword>
<evidence type="ECO:0008006" key="4">
    <source>
        <dbReference type="Google" id="ProtNLM"/>
    </source>
</evidence>
<evidence type="ECO:0000313" key="2">
    <source>
        <dbReference type="EMBL" id="KAK3941375.1"/>
    </source>
</evidence>
<gene>
    <name evidence="2" type="ORF">QBC46DRAFT_311464</name>
</gene>
<feature type="chain" id="PRO_5042869060" description="SSCRP protein" evidence="1">
    <location>
        <begin position="20"/>
        <end position="152"/>
    </location>
</feature>
<name>A0AAN6S5N6_9PEZI</name>